<proteinExistence type="predicted"/>
<feature type="region of interest" description="Disordered" evidence="1">
    <location>
        <begin position="70"/>
        <end position="115"/>
    </location>
</feature>
<dbReference type="EMBL" id="KV878590">
    <property type="protein sequence ID" value="OJJ56364.1"/>
    <property type="molecule type" value="Genomic_DNA"/>
</dbReference>
<dbReference type="AlphaFoldDB" id="A0A1L9TAC1"/>
<dbReference type="VEuPathDB" id="FungiDB:ASPSYDRAFT_47656"/>
<dbReference type="GeneID" id="63763549"/>
<gene>
    <name evidence="2" type="ORF">ASPSYDRAFT_47656</name>
</gene>
<feature type="region of interest" description="Disordered" evidence="1">
    <location>
        <begin position="131"/>
        <end position="172"/>
    </location>
</feature>
<feature type="compositionally biased region" description="Low complexity" evidence="1">
    <location>
        <begin position="100"/>
        <end position="115"/>
    </location>
</feature>
<evidence type="ECO:0000256" key="1">
    <source>
        <dbReference type="SAM" id="MobiDB-lite"/>
    </source>
</evidence>
<keyword evidence="3" id="KW-1185">Reference proteome</keyword>
<accession>A0A1L9TAC1</accession>
<dbReference type="OrthoDB" id="4369112at2759"/>
<reference evidence="3" key="1">
    <citation type="journal article" date="2017" name="Genome Biol.">
        <title>Comparative genomics reveals high biological diversity and specific adaptations in the industrially and medically important fungal genus Aspergillus.</title>
        <authorList>
            <person name="de Vries R.P."/>
            <person name="Riley R."/>
            <person name="Wiebenga A."/>
            <person name="Aguilar-Osorio G."/>
            <person name="Amillis S."/>
            <person name="Uchima C.A."/>
            <person name="Anderluh G."/>
            <person name="Asadollahi M."/>
            <person name="Askin M."/>
            <person name="Barry K."/>
            <person name="Battaglia E."/>
            <person name="Bayram O."/>
            <person name="Benocci T."/>
            <person name="Braus-Stromeyer S.A."/>
            <person name="Caldana C."/>
            <person name="Canovas D."/>
            <person name="Cerqueira G.C."/>
            <person name="Chen F."/>
            <person name="Chen W."/>
            <person name="Choi C."/>
            <person name="Clum A."/>
            <person name="Dos Santos R.A."/>
            <person name="Damasio A.R."/>
            <person name="Diallinas G."/>
            <person name="Emri T."/>
            <person name="Fekete E."/>
            <person name="Flipphi M."/>
            <person name="Freyberg S."/>
            <person name="Gallo A."/>
            <person name="Gournas C."/>
            <person name="Habgood R."/>
            <person name="Hainaut M."/>
            <person name="Harispe M.L."/>
            <person name="Henrissat B."/>
            <person name="Hilden K.S."/>
            <person name="Hope R."/>
            <person name="Hossain A."/>
            <person name="Karabika E."/>
            <person name="Karaffa L."/>
            <person name="Karanyi Z."/>
            <person name="Krasevec N."/>
            <person name="Kuo A."/>
            <person name="Kusch H."/>
            <person name="LaButti K."/>
            <person name="Lagendijk E.L."/>
            <person name="Lapidus A."/>
            <person name="Levasseur A."/>
            <person name="Lindquist E."/>
            <person name="Lipzen A."/>
            <person name="Logrieco A.F."/>
            <person name="MacCabe A."/>
            <person name="Maekelae M.R."/>
            <person name="Malavazi I."/>
            <person name="Melin P."/>
            <person name="Meyer V."/>
            <person name="Mielnichuk N."/>
            <person name="Miskei M."/>
            <person name="Molnar A.P."/>
            <person name="Mule G."/>
            <person name="Ngan C.Y."/>
            <person name="Orejas M."/>
            <person name="Orosz E."/>
            <person name="Ouedraogo J.P."/>
            <person name="Overkamp K.M."/>
            <person name="Park H.-S."/>
            <person name="Perrone G."/>
            <person name="Piumi F."/>
            <person name="Punt P.J."/>
            <person name="Ram A.F."/>
            <person name="Ramon A."/>
            <person name="Rauscher S."/>
            <person name="Record E."/>
            <person name="Riano-Pachon D.M."/>
            <person name="Robert V."/>
            <person name="Roehrig J."/>
            <person name="Ruller R."/>
            <person name="Salamov A."/>
            <person name="Salih N.S."/>
            <person name="Samson R.A."/>
            <person name="Sandor E."/>
            <person name="Sanguinetti M."/>
            <person name="Schuetze T."/>
            <person name="Sepcic K."/>
            <person name="Shelest E."/>
            <person name="Sherlock G."/>
            <person name="Sophianopoulou V."/>
            <person name="Squina F.M."/>
            <person name="Sun H."/>
            <person name="Susca A."/>
            <person name="Todd R.B."/>
            <person name="Tsang A."/>
            <person name="Unkles S.E."/>
            <person name="van de Wiele N."/>
            <person name="van Rossen-Uffink D."/>
            <person name="Oliveira J.V."/>
            <person name="Vesth T.C."/>
            <person name="Visser J."/>
            <person name="Yu J.-H."/>
            <person name="Zhou M."/>
            <person name="Andersen M.R."/>
            <person name="Archer D.B."/>
            <person name="Baker S.E."/>
            <person name="Benoit I."/>
            <person name="Brakhage A.A."/>
            <person name="Braus G.H."/>
            <person name="Fischer R."/>
            <person name="Frisvad J.C."/>
            <person name="Goldman G.H."/>
            <person name="Houbraken J."/>
            <person name="Oakley B."/>
            <person name="Pocsi I."/>
            <person name="Scazzocchio C."/>
            <person name="Seiboth B."/>
            <person name="vanKuyk P.A."/>
            <person name="Wortman J."/>
            <person name="Dyer P.S."/>
            <person name="Grigoriev I.V."/>
        </authorList>
    </citation>
    <scope>NUCLEOTIDE SEQUENCE [LARGE SCALE GENOMIC DNA]</scope>
    <source>
        <strain evidence="3">CBS 593.65</strain>
    </source>
</reference>
<protein>
    <submittedName>
        <fullName evidence="2">Uncharacterized protein</fullName>
    </submittedName>
</protein>
<name>A0A1L9TAC1_9EURO</name>
<sequence length="172" mass="18571">MQGLNYSSSASPYCLTVKYQPDYYTWFCTDTLDMTWTMEPTWSGMQSPILFPIYTGSKGILTRTQYPTGYRSVTETSEEPSRANTGVSADDEPSDTDTASIRSSPSSSSRYSSSSTPIGAIVGGVVASSPAQPELAFNPRPSPFSPYFPQDGYPGTSGPPPRGQWAGVGFRN</sequence>
<evidence type="ECO:0000313" key="2">
    <source>
        <dbReference type="EMBL" id="OJJ56364.1"/>
    </source>
</evidence>
<evidence type="ECO:0000313" key="3">
    <source>
        <dbReference type="Proteomes" id="UP000184356"/>
    </source>
</evidence>
<organism evidence="2 3">
    <name type="scientific">Aspergillus sydowii CBS 593.65</name>
    <dbReference type="NCBI Taxonomy" id="1036612"/>
    <lineage>
        <taxon>Eukaryota</taxon>
        <taxon>Fungi</taxon>
        <taxon>Dikarya</taxon>
        <taxon>Ascomycota</taxon>
        <taxon>Pezizomycotina</taxon>
        <taxon>Eurotiomycetes</taxon>
        <taxon>Eurotiomycetidae</taxon>
        <taxon>Eurotiales</taxon>
        <taxon>Aspergillaceae</taxon>
        <taxon>Aspergillus</taxon>
        <taxon>Aspergillus subgen. Nidulantes</taxon>
    </lineage>
</organism>
<dbReference type="Proteomes" id="UP000184356">
    <property type="component" value="Unassembled WGS sequence"/>
</dbReference>
<dbReference type="RefSeq" id="XP_040700170.1">
    <property type="nucleotide sequence ID" value="XM_040847476.1"/>
</dbReference>